<dbReference type="GO" id="GO:1902369">
    <property type="term" value="P:negative regulation of RNA catabolic process"/>
    <property type="evidence" value="ECO:0007669"/>
    <property type="project" value="TreeGrafter"/>
</dbReference>
<dbReference type="PANTHER" id="PTHR13471">
    <property type="entry name" value="TETRATRICOPEPTIDE-LIKE HELICAL"/>
    <property type="match status" value="1"/>
</dbReference>
<evidence type="ECO:0000256" key="3">
    <source>
        <dbReference type="ARBA" id="ARBA00023242"/>
    </source>
</evidence>
<keyword evidence="6" id="KW-1185">Reference proteome</keyword>
<dbReference type="SUPFAM" id="SSF48452">
    <property type="entry name" value="TPR-like"/>
    <property type="match status" value="1"/>
</dbReference>
<name>A0A1C7MQL9_GRIFR</name>
<feature type="compositionally biased region" description="Acidic residues" evidence="4">
    <location>
        <begin position="106"/>
        <end position="126"/>
    </location>
</feature>
<dbReference type="OrthoDB" id="297219at2759"/>
<feature type="region of interest" description="Disordered" evidence="4">
    <location>
        <begin position="86"/>
        <end position="131"/>
    </location>
</feature>
<dbReference type="Proteomes" id="UP000092993">
    <property type="component" value="Unassembled WGS sequence"/>
</dbReference>
<protein>
    <submittedName>
        <fullName evidence="5">Protein NRDE2</fullName>
    </submittedName>
</protein>
<evidence type="ECO:0000256" key="1">
    <source>
        <dbReference type="ARBA" id="ARBA00004123"/>
    </source>
</evidence>
<reference evidence="5 6" key="1">
    <citation type="submission" date="2016-03" db="EMBL/GenBank/DDBJ databases">
        <title>Whole genome sequencing of Grifola frondosa 9006-11.</title>
        <authorList>
            <person name="Min B."/>
            <person name="Park H."/>
            <person name="Kim J.-G."/>
            <person name="Cho H."/>
            <person name="Oh Y.-L."/>
            <person name="Kong W.-S."/>
            <person name="Choi I.-G."/>
        </authorList>
    </citation>
    <scope>NUCLEOTIDE SEQUENCE [LARGE SCALE GENOMIC DNA]</scope>
    <source>
        <strain evidence="5 6">9006-11</strain>
    </source>
</reference>
<proteinExistence type="inferred from homology"/>
<comment type="caution">
    <text evidence="5">The sequence shown here is derived from an EMBL/GenBank/DDBJ whole genome shotgun (WGS) entry which is preliminary data.</text>
</comment>
<comment type="subcellular location">
    <subcellularLocation>
        <location evidence="1">Nucleus</location>
    </subcellularLocation>
</comment>
<dbReference type="Gene3D" id="1.25.40.10">
    <property type="entry name" value="Tetratricopeptide repeat domain"/>
    <property type="match status" value="1"/>
</dbReference>
<evidence type="ECO:0000313" key="6">
    <source>
        <dbReference type="Proteomes" id="UP000092993"/>
    </source>
</evidence>
<dbReference type="STRING" id="5627.A0A1C7MQL9"/>
<evidence type="ECO:0000256" key="2">
    <source>
        <dbReference type="ARBA" id="ARBA00009265"/>
    </source>
</evidence>
<evidence type="ECO:0000256" key="4">
    <source>
        <dbReference type="SAM" id="MobiDB-lite"/>
    </source>
</evidence>
<dbReference type="GO" id="GO:0071013">
    <property type="term" value="C:catalytic step 2 spliceosome"/>
    <property type="evidence" value="ECO:0007669"/>
    <property type="project" value="TreeGrafter"/>
</dbReference>
<comment type="similarity">
    <text evidence="2">Belongs to the NRDE2 family.</text>
</comment>
<dbReference type="Pfam" id="PF08424">
    <property type="entry name" value="NRDE-2"/>
    <property type="match status" value="1"/>
</dbReference>
<organism evidence="5 6">
    <name type="scientific">Grifola frondosa</name>
    <name type="common">Maitake</name>
    <name type="synonym">Polyporus frondosus</name>
    <dbReference type="NCBI Taxonomy" id="5627"/>
    <lineage>
        <taxon>Eukaryota</taxon>
        <taxon>Fungi</taxon>
        <taxon>Dikarya</taxon>
        <taxon>Basidiomycota</taxon>
        <taxon>Agaricomycotina</taxon>
        <taxon>Agaricomycetes</taxon>
        <taxon>Polyporales</taxon>
        <taxon>Grifolaceae</taxon>
        <taxon>Grifola</taxon>
    </lineage>
</organism>
<keyword evidence="3" id="KW-0539">Nucleus</keyword>
<dbReference type="AlphaFoldDB" id="A0A1C7MQL9"/>
<dbReference type="GO" id="GO:0031048">
    <property type="term" value="P:regulatory ncRNA-mediated heterochromatin formation"/>
    <property type="evidence" value="ECO:0007669"/>
    <property type="project" value="TreeGrafter"/>
</dbReference>
<feature type="compositionally biased region" description="Polar residues" evidence="4">
    <location>
        <begin position="93"/>
        <end position="104"/>
    </location>
</feature>
<evidence type="ECO:0000313" key="5">
    <source>
        <dbReference type="EMBL" id="OBZ78739.1"/>
    </source>
</evidence>
<dbReference type="InterPro" id="IPR013633">
    <property type="entry name" value="NRDE-2"/>
</dbReference>
<dbReference type="InterPro" id="IPR011990">
    <property type="entry name" value="TPR-like_helical_dom_sf"/>
</dbReference>
<gene>
    <name evidence="5" type="primary">Nrde2</name>
    <name evidence="5" type="ORF">A0H81_00875</name>
</gene>
<sequence length="926" mass="103428">MEDCMRVTCQSTISSVEGPGLQPAWSVVHRSRNGIEVAVGGKRKMPQLTDASSRHLLSAGPTRRLLASSEDKYKYREVDGFLRLPGHRDRVNDQSYRSITQSQNETDSDMSESSSEEDESSGDESDTTSVTSLQATLKALEERLTADPSSIPTWLTLLSHTLSTVPPTTKNANRARAEIALSVLSRAIHAHPSNSHSRVLRLKHLKAGEEVWHESRLQFEWEDALKVGDIELWMEWLDWKIRRCEKGMEGLVEASGRVLRALDIGGKDIGKLRVFWRTAVGFRDAGYVEHAFALFQAQAELLYKMPQSVASMPFENQLDALEEFWESEIPRVGEPNAVGWAIWVASGRPEYVPKQSAAPKTMVPESADSYCQWAAAESFADHTHQLPSRSAEEGDDSDPYATILFSDVRPLLISLQSAYAKETFRLVWLSFLGLHIPGFSASLSESAADNADDRWAFSHLSSPAYMTSIFPADANVRLITADSQAGVLIGRERKYTSSFGPVKSWGYGAIGPWMREIFRHCRLGNDDASWDVLHFAFEAAANLKGATKVVKSTLATIPDSLPHWAAHARLERLRDRVDSARKVYQTVLSSSSSSRPGESLLWWDWAEMEWLAERPDAALQVLTSCAGARGATGIAILRTKQHLDEAVRQASAAQWKEREAWIKLKALLELLTVSPSSALSVFDSYLRALEAGTPDHESLTVVSLTLLYIHGTVLRNPTPPALLRERVEKAVDVYPSNTVILGIFLEAEKGQGIWGRVRAMLGDTVIDGMGKEKDVARRVAELWVAGWEKGRWEAEQERTRSGLSAAVQDERTRGSPILWRLYVEFEIKTGNLQRAKKLLFRAVGECPLVKELYLVAFGPLRSVFDRRELNEWGETMAERGLRMRKGLDEAVGELVGPDGDVKEEDNGGVEDEIEYNARELRRLRPY</sequence>
<dbReference type="OMA" id="MRDKELH"/>
<dbReference type="PANTHER" id="PTHR13471:SF0">
    <property type="entry name" value="NUCLEAR EXOSOME REGULATOR NRDE2"/>
    <property type="match status" value="1"/>
</dbReference>
<dbReference type="EMBL" id="LUGG01000001">
    <property type="protein sequence ID" value="OBZ78739.1"/>
    <property type="molecule type" value="Genomic_DNA"/>
</dbReference>
<accession>A0A1C7MQL9</accession>